<evidence type="ECO:0000313" key="10">
    <source>
        <dbReference type="Proteomes" id="UP000186817"/>
    </source>
</evidence>
<dbReference type="OrthoDB" id="447390at2759"/>
<evidence type="ECO:0000256" key="1">
    <source>
        <dbReference type="ARBA" id="ARBA00004797"/>
    </source>
</evidence>
<feature type="domain" description="SAM-dependent MTase RsmB/NOP-type" evidence="8">
    <location>
        <begin position="1169"/>
        <end position="1441"/>
    </location>
</feature>
<feature type="binding site" evidence="6">
    <location>
        <position position="1289"/>
    </location>
    <ligand>
        <name>S-adenosyl-L-methionine</name>
        <dbReference type="ChEBI" id="CHEBI:59789"/>
    </ligand>
</feature>
<feature type="binding site" evidence="6">
    <location>
        <position position="1334"/>
    </location>
    <ligand>
        <name>S-adenosyl-L-methionine</name>
        <dbReference type="ChEBI" id="CHEBI:59789"/>
    </ligand>
</feature>
<dbReference type="Pfam" id="PF01189">
    <property type="entry name" value="Methyltr_RsmB-F"/>
    <property type="match status" value="1"/>
</dbReference>
<evidence type="ECO:0000313" key="9">
    <source>
        <dbReference type="EMBL" id="OLP83407.1"/>
    </source>
</evidence>
<dbReference type="GO" id="GO:0003723">
    <property type="term" value="F:RNA binding"/>
    <property type="evidence" value="ECO:0007669"/>
    <property type="project" value="UniProtKB-UniRule"/>
</dbReference>
<keyword evidence="3 6" id="KW-0808">Transferase</keyword>
<feature type="region of interest" description="Disordered" evidence="7">
    <location>
        <begin position="672"/>
        <end position="696"/>
    </location>
</feature>
<organism evidence="9 10">
    <name type="scientific">Symbiodinium microadriaticum</name>
    <name type="common">Dinoflagellate</name>
    <name type="synonym">Zooxanthella microadriatica</name>
    <dbReference type="NCBI Taxonomy" id="2951"/>
    <lineage>
        <taxon>Eukaryota</taxon>
        <taxon>Sar</taxon>
        <taxon>Alveolata</taxon>
        <taxon>Dinophyceae</taxon>
        <taxon>Suessiales</taxon>
        <taxon>Symbiodiniaceae</taxon>
        <taxon>Symbiodinium</taxon>
    </lineage>
</organism>
<evidence type="ECO:0000256" key="7">
    <source>
        <dbReference type="SAM" id="MobiDB-lite"/>
    </source>
</evidence>
<dbReference type="InterPro" id="IPR023267">
    <property type="entry name" value="RCMT"/>
</dbReference>
<dbReference type="InterPro" id="IPR015915">
    <property type="entry name" value="Kelch-typ_b-propeller"/>
</dbReference>
<comment type="caution">
    <text evidence="6">Lacks conserved residue(s) required for the propagation of feature annotation.</text>
</comment>
<dbReference type="PROSITE" id="PS51686">
    <property type="entry name" value="SAM_MT_RSMB_NOP"/>
    <property type="match status" value="1"/>
</dbReference>
<keyword evidence="4 6" id="KW-0949">S-adenosyl-L-methionine</keyword>
<feature type="compositionally biased region" description="Low complexity" evidence="7">
    <location>
        <begin position="682"/>
        <end position="694"/>
    </location>
</feature>
<dbReference type="Gene3D" id="3.40.50.150">
    <property type="entry name" value="Vaccinia Virus protein VP39"/>
    <property type="match status" value="1"/>
</dbReference>
<gene>
    <name evidence="9" type="primary">rsmB</name>
    <name evidence="9" type="ORF">AK812_SmicGene35818</name>
</gene>
<proteinExistence type="inferred from homology"/>
<dbReference type="InterPro" id="IPR001678">
    <property type="entry name" value="MeTrfase_RsmB-F_NOP2_dom"/>
</dbReference>
<accession>A0A1Q9CKM2</accession>
<comment type="similarity">
    <text evidence="6">Belongs to the class I-like SAM-binding methyltransferase superfamily. RsmB/NOP family.</text>
</comment>
<evidence type="ECO:0000256" key="2">
    <source>
        <dbReference type="ARBA" id="ARBA00022603"/>
    </source>
</evidence>
<feature type="active site" description="Nucleophile" evidence="6">
    <location>
        <position position="1392"/>
    </location>
</feature>
<dbReference type="EMBL" id="LSRX01001117">
    <property type="protein sequence ID" value="OLP83407.1"/>
    <property type="molecule type" value="Genomic_DNA"/>
</dbReference>
<dbReference type="InterPro" id="IPR029063">
    <property type="entry name" value="SAM-dependent_MTases_sf"/>
</dbReference>
<sequence>MNVHHDEEDKEDDFFMWHNIATVMLHSTAQVLILGGGGNCFSFGTQLNPTARILQLSSVIAAVETQSAQSQWCGSWKSMRECMVTCGREKMYWHFNCTPMLKRRTLRWDKGMPVLDMQEVMAAVRAFLCWVLAAAVAAGSCANDLQNVLLRSAGQGNVDVDIKRLRSVCEVVHPLSTRHLAIHRRSLKQRHPAKNFIDVYSPQDFYPTSLWQAAASYFEGGCVSKEFLSAQPAKTQKGRVVATPAHRRWSRVGYSFSKVCHIVQLAISQKKLLGYLNGAVVPYGRPGTATIPLSNVKRLFRSRFHIELSETALGHSKLSELLQVGADLFDMQSPLIERDFLVPELETKEQWRDTPPGYARSPQWLHHLVWVAGKEDGVAKEFLDKAVQFDRAEQEIGIQEISLLRARLCQADDEIEDAEDRRVALTEVFVQEIACKRAITPEFSHIGSVLPAIVGDDTKFCADPPAQELRVKMEEDLSKIPEIPGEDHAEFREIFVNHHPDIILTYMREPHRQFVERPLKYLSELEQWPISLEVTAAAADEHDKEKPTKPAPPVKLTEEPNRDLRVLKEWSMSETGGAATNEATKLLLLYRHDFPKFDASLIVLDQWSACDGQWNGRKAVHLAPKFEAHVFAMQVVHRMRYSRALLVMSNAVVGYPSALTVAPPEGQDVKMEDAASNRVDGSSSLTSSESRTSLGQLYSGQDEMTSKITKCGSWFLTKTHYRNFKYEEKLVDYGLEDEGAINFAIKNTVQVIENENKKEAANARRETRGRMLICNRLWKQQKLQQRIPTIKHFADIFAEVSDATAVAEPEGEETYAPTEGEPDAEMDVGDDLEKDEHVEHGHVEGQNAEAGQAVLVTTSNFNVDSIITLSIFPKHGAYCLNSIRIPKHMPNDVVLHIASSAYLAPGQVFIADMPVSAASHSAVPIREADPDLQVSMRKTAAPSPYDKVPAQVTILAIRTDGPTYCDRAPFVAPLSMEDVEQLGALAGRLFCRECSLLVSWFPAHDVRSMPTNFNGALEVGSSIVPHIAMKDFVRRQLIETMTRWDCRGSHLWRANPKRLLFQVLSHVSGVRLSALEKTELAGALENLVRHKRLLQHAAGAGQRHIELHFSKDVSSEYHAWEKRLLAFELLPWASSELPEPPEPIRFSFPDSLHCRLSTQLGHDQCQEFCETSNEIPYWSFLRLNAMCGLENLEYQQVSTELASLGYTTEQCKRIDNCLRVSGDGTVPVQQLDLYLRGRAEIQDESSQLIARLVDCEPAGTVVDLCSGAGGKSLAIATRLGRTGHLVLHEPRPRALQRAKSRLDRSGLENGPCYHFVDAAELDWWIGKADWVLVDAPCSNTGSLRRHPECKYRCFEQEDDRREFARLLETQRQLLRQACGLLKDDGMLVYGTCSALVEENDCQVLWATSTASQLPLATVVTHSFLPEKGGSDGYYAAVLKKKPR</sequence>
<reference evidence="9 10" key="1">
    <citation type="submission" date="2016-02" db="EMBL/GenBank/DDBJ databases">
        <title>Genome analysis of coral dinoflagellate symbionts highlights evolutionary adaptations to a symbiotic lifestyle.</title>
        <authorList>
            <person name="Aranda M."/>
            <person name="Li Y."/>
            <person name="Liew Y.J."/>
            <person name="Baumgarten S."/>
            <person name="Simakov O."/>
            <person name="Wilson M."/>
            <person name="Piel J."/>
            <person name="Ashoor H."/>
            <person name="Bougouffa S."/>
            <person name="Bajic V.B."/>
            <person name="Ryu T."/>
            <person name="Ravasi T."/>
            <person name="Bayer T."/>
            <person name="Micklem G."/>
            <person name="Kim H."/>
            <person name="Bhak J."/>
            <person name="Lajeunesse T.C."/>
            <person name="Voolstra C.R."/>
        </authorList>
    </citation>
    <scope>NUCLEOTIDE SEQUENCE [LARGE SCALE GENOMIC DNA]</scope>
    <source>
        <strain evidence="9 10">CCMP2467</strain>
    </source>
</reference>
<dbReference type="InterPro" id="IPR049560">
    <property type="entry name" value="MeTrfase_RsmB-F_NOP2_cat"/>
</dbReference>
<dbReference type="Gene3D" id="3.30.70.1170">
    <property type="entry name" value="Sun protein, domain 3"/>
    <property type="match status" value="1"/>
</dbReference>
<keyword evidence="10" id="KW-1185">Reference proteome</keyword>
<keyword evidence="2 6" id="KW-0489">Methyltransferase</keyword>
<comment type="caution">
    <text evidence="9">The sequence shown here is derived from an EMBL/GenBank/DDBJ whole genome shotgun (WGS) entry which is preliminary data.</text>
</comment>
<dbReference type="GO" id="GO:0001510">
    <property type="term" value="P:RNA methylation"/>
    <property type="evidence" value="ECO:0007669"/>
    <property type="project" value="InterPro"/>
</dbReference>
<dbReference type="UniPathway" id="UPA00375"/>
<dbReference type="Proteomes" id="UP000186817">
    <property type="component" value="Unassembled WGS sequence"/>
</dbReference>
<dbReference type="SUPFAM" id="SSF53335">
    <property type="entry name" value="S-adenosyl-L-methionine-dependent methyltransferases"/>
    <property type="match status" value="1"/>
</dbReference>
<comment type="pathway">
    <text evidence="1">tRNA modification; wybutosine-tRNA(Phe) biosynthesis.</text>
</comment>
<name>A0A1Q9CKM2_SYMMI</name>
<feature type="binding site" evidence="6">
    <location>
        <position position="1317"/>
    </location>
    <ligand>
        <name>S-adenosyl-L-methionine</name>
        <dbReference type="ChEBI" id="CHEBI:59789"/>
    </ligand>
</feature>
<protein>
    <submittedName>
        <fullName evidence="9">Ribosomal RNA small subunit methyltransferase B</fullName>
    </submittedName>
</protein>
<dbReference type="PANTHER" id="PTHR22807:SF30">
    <property type="entry name" value="28S RRNA (CYTOSINE(4447)-C(5))-METHYLTRANSFERASE-RELATED"/>
    <property type="match status" value="1"/>
</dbReference>
<evidence type="ECO:0000256" key="3">
    <source>
        <dbReference type="ARBA" id="ARBA00022679"/>
    </source>
</evidence>
<evidence type="ECO:0000256" key="6">
    <source>
        <dbReference type="PROSITE-ProRule" id="PRU01023"/>
    </source>
</evidence>
<keyword evidence="5 6" id="KW-0694">RNA-binding</keyword>
<dbReference type="Gene3D" id="2.120.10.80">
    <property type="entry name" value="Kelch-type beta propeller"/>
    <property type="match status" value="1"/>
</dbReference>
<dbReference type="PANTHER" id="PTHR22807">
    <property type="entry name" value="NOP2 YEAST -RELATED NOL1/NOP2/FMU SUN DOMAIN-CONTAINING"/>
    <property type="match status" value="1"/>
</dbReference>
<dbReference type="PRINTS" id="PR02008">
    <property type="entry name" value="RCMTFAMILY"/>
</dbReference>
<evidence type="ECO:0000259" key="8">
    <source>
        <dbReference type="PROSITE" id="PS51686"/>
    </source>
</evidence>
<dbReference type="GO" id="GO:0008173">
    <property type="term" value="F:RNA methyltransferase activity"/>
    <property type="evidence" value="ECO:0007669"/>
    <property type="project" value="InterPro"/>
</dbReference>
<evidence type="ECO:0000256" key="5">
    <source>
        <dbReference type="ARBA" id="ARBA00022884"/>
    </source>
</evidence>
<evidence type="ECO:0000256" key="4">
    <source>
        <dbReference type="ARBA" id="ARBA00022691"/>
    </source>
</evidence>